<dbReference type="PROSITE" id="PS01186">
    <property type="entry name" value="EGF_2"/>
    <property type="match status" value="1"/>
</dbReference>
<feature type="region of interest" description="Disordered" evidence="13">
    <location>
        <begin position="26"/>
        <end position="46"/>
    </location>
</feature>
<keyword evidence="18" id="KW-1185">Reference proteome</keyword>
<dbReference type="PROSITE" id="PS00134">
    <property type="entry name" value="TRYPSIN_HIS"/>
    <property type="match status" value="1"/>
</dbReference>
<dbReference type="InterPro" id="IPR033116">
    <property type="entry name" value="TRYPSIN_SER"/>
</dbReference>
<dbReference type="GO" id="GO:0005615">
    <property type="term" value="C:extracellular space"/>
    <property type="evidence" value="ECO:0007669"/>
    <property type="project" value="TreeGrafter"/>
</dbReference>
<dbReference type="InterPro" id="IPR050127">
    <property type="entry name" value="Serine_Proteases_S1"/>
</dbReference>
<evidence type="ECO:0000256" key="13">
    <source>
        <dbReference type="SAM" id="MobiDB-lite"/>
    </source>
</evidence>
<dbReference type="Gene3D" id="2.40.10.10">
    <property type="entry name" value="Trypsin-like serine proteases"/>
    <property type="match status" value="1"/>
</dbReference>
<name>A0A3S2PFK3_ORYJA</name>
<dbReference type="EC" id="3.4.21.4" evidence="9"/>
<evidence type="ECO:0000256" key="4">
    <source>
        <dbReference type="ARBA" id="ARBA00022670"/>
    </source>
</evidence>
<dbReference type="PROSITE" id="PS00021">
    <property type="entry name" value="KRINGLE_1"/>
    <property type="match status" value="1"/>
</dbReference>
<dbReference type="FunFam" id="2.40.10.10:FF:000003">
    <property type="entry name" value="Transmembrane serine protease 3"/>
    <property type="match status" value="1"/>
</dbReference>
<protein>
    <recommendedName>
        <fullName evidence="9">trypsin</fullName>
        <ecNumber evidence="9">3.4.21.4</ecNumber>
    </recommendedName>
</protein>
<dbReference type="PROSITE" id="PS50240">
    <property type="entry name" value="TRYPSIN_DOM"/>
    <property type="match status" value="1"/>
</dbReference>
<dbReference type="InterPro" id="IPR001314">
    <property type="entry name" value="Peptidase_S1A"/>
</dbReference>
<dbReference type="PROSITE" id="PS00022">
    <property type="entry name" value="EGF_1"/>
    <property type="match status" value="1"/>
</dbReference>
<dbReference type="PROSITE" id="PS00135">
    <property type="entry name" value="TRYPSIN_SER"/>
    <property type="match status" value="1"/>
</dbReference>
<feature type="domain" description="EGF-like" evidence="14">
    <location>
        <begin position="104"/>
        <end position="142"/>
    </location>
</feature>
<keyword evidence="3 11" id="KW-0420">Kringle</keyword>
<dbReference type="PRINTS" id="PR00722">
    <property type="entry name" value="CHYMOTRYPSIN"/>
</dbReference>
<accession>A0A3S2PFK3</accession>
<keyword evidence="10" id="KW-0245">EGF-like domain</keyword>
<dbReference type="Gene3D" id="2.10.25.10">
    <property type="entry name" value="Laminin"/>
    <property type="match status" value="1"/>
</dbReference>
<dbReference type="PROSITE" id="PS50070">
    <property type="entry name" value="KRINGLE_2"/>
    <property type="match status" value="1"/>
</dbReference>
<dbReference type="Gene3D" id="2.40.20.10">
    <property type="entry name" value="Plasminogen Kringle 4"/>
    <property type="match status" value="1"/>
</dbReference>
<dbReference type="Pfam" id="PF00051">
    <property type="entry name" value="Kringle"/>
    <property type="match status" value="1"/>
</dbReference>
<dbReference type="InterPro" id="IPR013806">
    <property type="entry name" value="Kringle-like"/>
</dbReference>
<evidence type="ECO:0000256" key="6">
    <source>
        <dbReference type="ARBA" id="ARBA00022825"/>
    </source>
</evidence>
<comment type="caution">
    <text evidence="10">Lacks conserved residue(s) required for the propagation of feature annotation.</text>
</comment>
<keyword evidence="2" id="KW-0964">Secreted</keyword>
<dbReference type="AlphaFoldDB" id="A0A3S2PFK3"/>
<dbReference type="Proteomes" id="UP000283210">
    <property type="component" value="Chromosome 19"/>
</dbReference>
<dbReference type="GO" id="GO:0004252">
    <property type="term" value="F:serine-type endopeptidase activity"/>
    <property type="evidence" value="ECO:0007669"/>
    <property type="project" value="UniProtKB-EC"/>
</dbReference>
<evidence type="ECO:0000256" key="11">
    <source>
        <dbReference type="PROSITE-ProRule" id="PRU00121"/>
    </source>
</evidence>
<feature type="domain" description="Peptidase S1" evidence="16">
    <location>
        <begin position="258"/>
        <end position="506"/>
    </location>
</feature>
<evidence type="ECO:0000256" key="1">
    <source>
        <dbReference type="ARBA" id="ARBA00004239"/>
    </source>
</evidence>
<evidence type="ECO:0000256" key="7">
    <source>
        <dbReference type="ARBA" id="ARBA00023157"/>
    </source>
</evidence>
<keyword evidence="4 12" id="KW-0645">Protease</keyword>
<evidence type="ECO:0000256" key="3">
    <source>
        <dbReference type="ARBA" id="ARBA00022572"/>
    </source>
</evidence>
<evidence type="ECO:0000256" key="8">
    <source>
        <dbReference type="ARBA" id="ARBA00036320"/>
    </source>
</evidence>
<evidence type="ECO:0000256" key="2">
    <source>
        <dbReference type="ARBA" id="ARBA00022525"/>
    </source>
</evidence>
<dbReference type="OrthoDB" id="9406323at2759"/>
<proteinExistence type="predicted"/>
<comment type="catalytic activity">
    <reaction evidence="8">
        <text>Preferential cleavage: Arg-|-Xaa, Lys-|-Xaa.</text>
        <dbReference type="EC" id="3.4.21.4"/>
    </reaction>
</comment>
<evidence type="ECO:0000313" key="17">
    <source>
        <dbReference type="EMBL" id="RVE59884.1"/>
    </source>
</evidence>
<dbReference type="InterPro" id="IPR018114">
    <property type="entry name" value="TRYPSIN_HIS"/>
</dbReference>
<organism evidence="17 18">
    <name type="scientific">Oryzias javanicus</name>
    <name type="common">Javanese ricefish</name>
    <name type="synonym">Aplocheilus javanicus</name>
    <dbReference type="NCBI Taxonomy" id="123683"/>
    <lineage>
        <taxon>Eukaryota</taxon>
        <taxon>Metazoa</taxon>
        <taxon>Chordata</taxon>
        <taxon>Craniata</taxon>
        <taxon>Vertebrata</taxon>
        <taxon>Euteleostomi</taxon>
        <taxon>Actinopterygii</taxon>
        <taxon>Neopterygii</taxon>
        <taxon>Teleostei</taxon>
        <taxon>Neoteleostei</taxon>
        <taxon>Acanthomorphata</taxon>
        <taxon>Ovalentaria</taxon>
        <taxon>Atherinomorphae</taxon>
        <taxon>Beloniformes</taxon>
        <taxon>Adrianichthyidae</taxon>
        <taxon>Oryziinae</taxon>
        <taxon>Oryzias</taxon>
    </lineage>
</organism>
<dbReference type="GO" id="GO:0031639">
    <property type="term" value="P:plasminogen activation"/>
    <property type="evidence" value="ECO:0007669"/>
    <property type="project" value="TreeGrafter"/>
</dbReference>
<evidence type="ECO:0000313" key="18">
    <source>
        <dbReference type="Proteomes" id="UP000283210"/>
    </source>
</evidence>
<dbReference type="InterPro" id="IPR038178">
    <property type="entry name" value="Kringle_sf"/>
</dbReference>
<dbReference type="PROSITE" id="PS50026">
    <property type="entry name" value="EGF_3"/>
    <property type="match status" value="1"/>
</dbReference>
<evidence type="ECO:0000259" key="14">
    <source>
        <dbReference type="PROSITE" id="PS50026"/>
    </source>
</evidence>
<sequence>MMTSLFSHLLRQKCFHPNPVGLPASCSPPVRTEPPPSSQNPEEEPHCCVQARSRRESLHFKLRRNMPATGGRGAFMFLLVVLSGAETSLWKPNIWGRFPKPLFSSDGFGGLCLNGGSSITSLITGEHLFCNCPEGFDGIHCETEDKNDCYEGIGLYYKGKVSETVSGRACAEWDAETRRRFLSSDLHSGRHNYCRNLLFRRRPWCYVWKNHRLQWEYCDVPHCGFQPIPSGPSPEPTQPFTTEESTCGRRTRRRQTKIVGGTITSVESHPWMAAIFWRSRSKKKVFRCGGSLISACWVLTAAHCFHDGSQRRSRHFSVTLGKSALNVSNPDTEQTFRVDKIFIHEGFDNSDGNYNNDIALLKLRSKHGRCAEVSASVKPVCLPPPGQTLHPGYTCQVSGFGKEKHESWYNSQYLREAQVNLLSQDVCRREDHYGDMVTDNMICASSPNWSRDACKGDSGGPLVCQAADRFFLFGVVSWGDGCAQEFRPGVYTRVSNYNKWMEGKTGLSSITAGTQFPQK</sequence>
<dbReference type="SUPFAM" id="SSF50494">
    <property type="entry name" value="Trypsin-like serine proteases"/>
    <property type="match status" value="1"/>
</dbReference>
<evidence type="ECO:0000256" key="10">
    <source>
        <dbReference type="PROSITE-ProRule" id="PRU00076"/>
    </source>
</evidence>
<reference evidence="17 18" key="1">
    <citation type="submission" date="2018-11" db="EMBL/GenBank/DDBJ databases">
        <authorList>
            <person name="Lopez-Roques C."/>
            <person name="Donnadieu C."/>
            <person name="Bouchez O."/>
            <person name="Klopp C."/>
            <person name="Cabau C."/>
            <person name="Zahm M."/>
        </authorList>
    </citation>
    <scope>NUCLEOTIDE SEQUENCE [LARGE SCALE GENOMIC DNA]</scope>
    <source>
        <strain evidence="17">RS831</strain>
        <tissue evidence="17">Whole body</tissue>
    </source>
</reference>
<dbReference type="InterPro" id="IPR000001">
    <property type="entry name" value="Kringle"/>
</dbReference>
<dbReference type="PANTHER" id="PTHR24264:SF63">
    <property type="entry name" value="PLASMINOGEN ACTIVATOR, UROKINASE B"/>
    <property type="match status" value="1"/>
</dbReference>
<dbReference type="CDD" id="cd00190">
    <property type="entry name" value="Tryp_SPc"/>
    <property type="match status" value="1"/>
</dbReference>
<dbReference type="SMART" id="SM00130">
    <property type="entry name" value="KR"/>
    <property type="match status" value="1"/>
</dbReference>
<dbReference type="PANTHER" id="PTHR24264">
    <property type="entry name" value="TRYPSIN-RELATED"/>
    <property type="match status" value="1"/>
</dbReference>
<dbReference type="InterPro" id="IPR043504">
    <property type="entry name" value="Peptidase_S1_PA_chymotrypsin"/>
</dbReference>
<dbReference type="SUPFAM" id="SSF57440">
    <property type="entry name" value="Kringle-like"/>
    <property type="match status" value="1"/>
</dbReference>
<dbReference type="CDD" id="cd00108">
    <property type="entry name" value="KR"/>
    <property type="match status" value="1"/>
</dbReference>
<dbReference type="InterPro" id="IPR000742">
    <property type="entry name" value="EGF"/>
</dbReference>
<dbReference type="InterPro" id="IPR018056">
    <property type="entry name" value="Kringle_CS"/>
</dbReference>
<reference evidence="17 18" key="2">
    <citation type="submission" date="2019-01" db="EMBL/GenBank/DDBJ databases">
        <title>A chromosome length genome reference of the Java medaka (oryzias javanicus).</title>
        <authorList>
            <person name="Herpin A."/>
            <person name="Takehana Y."/>
            <person name="Naruse K."/>
            <person name="Ansai S."/>
            <person name="Kawaguchi M."/>
        </authorList>
    </citation>
    <scope>NUCLEOTIDE SEQUENCE [LARGE SCALE GENOMIC DNA]</scope>
    <source>
        <strain evidence="17">RS831</strain>
        <tissue evidence="17">Whole body</tissue>
    </source>
</reference>
<evidence type="ECO:0000256" key="9">
    <source>
        <dbReference type="ARBA" id="ARBA00038868"/>
    </source>
</evidence>
<keyword evidence="5 12" id="KW-0378">Hydrolase</keyword>
<evidence type="ECO:0000259" key="16">
    <source>
        <dbReference type="PROSITE" id="PS50240"/>
    </source>
</evidence>
<feature type="domain" description="Kringle" evidence="15">
    <location>
        <begin position="148"/>
        <end position="223"/>
    </location>
</feature>
<dbReference type="EMBL" id="CM012455">
    <property type="protein sequence ID" value="RVE59884.1"/>
    <property type="molecule type" value="Genomic_DNA"/>
</dbReference>
<evidence type="ECO:0000256" key="5">
    <source>
        <dbReference type="ARBA" id="ARBA00022801"/>
    </source>
</evidence>
<keyword evidence="7 10" id="KW-1015">Disulfide bond</keyword>
<evidence type="ECO:0000256" key="12">
    <source>
        <dbReference type="RuleBase" id="RU363034"/>
    </source>
</evidence>
<dbReference type="GO" id="GO:0033628">
    <property type="term" value="P:regulation of cell adhesion mediated by integrin"/>
    <property type="evidence" value="ECO:0007669"/>
    <property type="project" value="TreeGrafter"/>
</dbReference>
<keyword evidence="6 12" id="KW-0720">Serine protease</keyword>
<gene>
    <name evidence="17" type="ORF">OJAV_G00193170</name>
</gene>
<feature type="disulfide bond" evidence="10">
    <location>
        <begin position="132"/>
        <end position="141"/>
    </location>
</feature>
<dbReference type="InterPro" id="IPR001254">
    <property type="entry name" value="Trypsin_dom"/>
</dbReference>
<dbReference type="Pfam" id="PF00089">
    <property type="entry name" value="Trypsin"/>
    <property type="match status" value="1"/>
</dbReference>
<dbReference type="SMART" id="SM00020">
    <property type="entry name" value="Tryp_SPc"/>
    <property type="match status" value="1"/>
</dbReference>
<dbReference type="OMA" id="YNQWIEE"/>
<dbReference type="PRINTS" id="PR00018">
    <property type="entry name" value="KRINGLE"/>
</dbReference>
<comment type="subcellular location">
    <subcellularLocation>
        <location evidence="1">Secreted</location>
        <location evidence="1">Extracellular space</location>
    </subcellularLocation>
</comment>
<evidence type="ECO:0000259" key="15">
    <source>
        <dbReference type="PROSITE" id="PS50070"/>
    </source>
</evidence>
<dbReference type="InterPro" id="IPR009003">
    <property type="entry name" value="Peptidase_S1_PA"/>
</dbReference>